<dbReference type="EMBL" id="JASZ02000012">
    <property type="protein sequence ID" value="OWK98192.1"/>
    <property type="molecule type" value="Genomic_DNA"/>
</dbReference>
<dbReference type="GO" id="GO:0003677">
    <property type="term" value="F:DNA binding"/>
    <property type="evidence" value="ECO:0007669"/>
    <property type="project" value="InterPro"/>
</dbReference>
<dbReference type="CDD" id="cd02440">
    <property type="entry name" value="AdoMet_MTases"/>
    <property type="match status" value="1"/>
</dbReference>
<dbReference type="InterPro" id="IPR052933">
    <property type="entry name" value="DNA_Protect_Modify"/>
</dbReference>
<feature type="coiled-coil region" evidence="2">
    <location>
        <begin position="1061"/>
        <end position="1117"/>
    </location>
</feature>
<dbReference type="PRINTS" id="PR00507">
    <property type="entry name" value="N12N6MTFRASE"/>
</dbReference>
<comment type="caution">
    <text evidence="5">The sequence shown here is derived from an EMBL/GenBank/DDBJ whole genome shotgun (WGS) entry which is preliminary data.</text>
</comment>
<dbReference type="RefSeq" id="WP_088264046.1">
    <property type="nucleotide sequence ID" value="NZ_JASZ02000012.1"/>
</dbReference>
<accession>A0A246B9J5</accession>
<name>A0A246B9J5_9FLAO</name>
<dbReference type="InterPro" id="IPR003356">
    <property type="entry name" value="DNA_methylase_A-5"/>
</dbReference>
<feature type="region of interest" description="Disordered" evidence="3">
    <location>
        <begin position="1783"/>
        <end position="1802"/>
    </location>
</feature>
<sequence length="1814" mass="205813">MGFSKRFHLQQNIDALRIVFKLEKEKRQATVGERLLMMRYNGFGGLKFVLNPIENEIDINHWRKTEHDLFPLTQELHQLLKENSQDDKQYRRYVDSMKSSVLTAFYTPPKVIDAISSALRDNGLHIDKFLEPSAGIGSFIQSFSENQKASVTAYEKDLLTGKILKQLYPDSNIRINGFEEIPEREQNSYDIIASNIPFGDTSVFDLSFSRSRDDAKVQAARSIHNYFFLKGADMLREGGLLAYITSQGILNSPKNEPIRRALMQDNNLVSVVRLPNNLFTEYAGTEVGSDLIILQKNTAKQNLTDREDLFCQSKPTEYNTPGNALFQDGTRIIHTDQKLDTDPYGQPALIYTHKDGVEGIAKDLKQMLSEDLGNHLNLNLYKGERNDEPMIQIPIEPKVTPPVIDPAIVQQKPQLITTPVVHQESPQELKQLSIFDLFESAGEPVMVLAPPKRTTQNKRQSSNKRRGTIGRQPDLFSSARQQPYTPLKSNGATNGKSQVNSKKQEAIGDLFSQINGNGQSDKTAIPVTDINTVPEPAPYSGELQLFHRNDCLVVDNGWVGYLQEVDKEDKKAIFHPLQLPSAQKARAEAYIAVRDSYINLYQKEAEKQTEHREERETLNLLYDAFTKKYGNLNTADNAKLIKTDSAGKEIPYLERVIGGIIHKADIFSRPVSFSTITLATDNPEEALAASLNKYGNVDLDFMSEISSLPADTLKEALHGRLFYNPLQQEYEIAERWIAGNVVEKADEVRAYLENYPDDTEAKESLTALEEARPKRIEFEELDFNLGERWIPTGIYARFASHLFDADVLVHYSESSDDFSVKCHQGNMHIWEKYAVKAESRTFDGIALLKHALVNTTPDITKKVMVGDQEVKVRDMEAIQMANTKIDEIRTAFTDWLHAQNDEFKNRLTDQYNDTFNCFVRPNYDGSHQEFPGLDRKGAGIEDLYSSQKDTVWMIKLNNGAICDHEVGAGKTLIMCTAAQEMKRLGLAHKPMIIGLKANIPAIAEDYRKAYPHAKILYPGIDDFTPKKRLRIFGDIKNNDWDCVILTHDQFGMIPQSPEIQKEILEIELDSVERNLDALKSQGKEVTRGMLAGVIKRKENLEVKLKTLQHDIENRKDDIVDFKMMGIDHLFVDESHQFKNLMFNTRHTRVAGLGKVDGSQKALNLLFAIRTIQERTNADMGATFLSGTTISNSLTELYLLFKYLRPRALEKQGIHSFDAWAAIYARKTTDYEFSVANNIVAKERFRYFIKVPELAQFYSEITDYRTAKDIGIDRPNKNEVLYNIPPTPDQEAFIQSLMAFAKTGNATLLGREPLSQREEKAKMLIATDYARKMSLDMRMVSGIYDDHPDNKASHCAANIAKYYNQFNAQKGTQFVFSDLGTYKPGEWNVYSEIKRKLVEDHGIPANEVRFIQEAKNDKQRRELINGMNEGKIRVLFGSTSMLGTGVNAQKRAVAVHHLDTPWRPSDLAQRDGRAVRKGNEIAKFFADNKVAVIIYAVEKSLDSYKFNLLYNKQLFIDQLKTNNLTKRTIDEGSMDEKSGMNFSEYVAILSGNTDLLDKAKLEKQIAGLESEKQAFNRSKSSAKFKVQDYTEMLQSTQSRLNRMSTDWENLQQRLQKRSDGTIENPVLLDGLPPNANPKQIGAKLNEIADKALTGGQYDEIGTLYGFTLLVKTEMTQKDSSSLVEKYNRFFIQGDGNIKYTYNNGIMAKDPETATMNFLRALEKLPGFVKQEQEKIAEIQKDLPILQEVVNGTWSKESRLSELKTELAAVERKIQLSITPETKQDALEQAEKQKETPTVQESIIRTKGVHLPRGVL</sequence>
<dbReference type="Pfam" id="PF00271">
    <property type="entry name" value="Helicase_C"/>
    <property type="match status" value="1"/>
</dbReference>
<evidence type="ECO:0000313" key="6">
    <source>
        <dbReference type="Proteomes" id="UP000197587"/>
    </source>
</evidence>
<comment type="similarity">
    <text evidence="1">Belongs to the N(4)/N(6)-methyltransferase family.</text>
</comment>
<evidence type="ECO:0000259" key="4">
    <source>
        <dbReference type="PROSITE" id="PS51194"/>
    </source>
</evidence>
<feature type="compositionally biased region" description="Polar residues" evidence="3">
    <location>
        <begin position="478"/>
        <end position="501"/>
    </location>
</feature>
<feature type="domain" description="Helicase C-terminal" evidence="4">
    <location>
        <begin position="1357"/>
        <end position="1524"/>
    </location>
</feature>
<feature type="region of interest" description="Disordered" evidence="3">
    <location>
        <begin position="447"/>
        <end position="501"/>
    </location>
</feature>
<keyword evidence="5" id="KW-0489">Methyltransferase</keyword>
<feature type="compositionally biased region" description="Basic and acidic residues" evidence="3">
    <location>
        <begin position="1783"/>
        <end position="1793"/>
    </location>
</feature>
<dbReference type="InterPro" id="IPR029063">
    <property type="entry name" value="SAM-dependent_MTases_sf"/>
</dbReference>
<keyword evidence="2" id="KW-0175">Coiled coil</keyword>
<dbReference type="SUPFAM" id="SSF52540">
    <property type="entry name" value="P-loop containing nucleoside triphosphate hydrolases"/>
    <property type="match status" value="2"/>
</dbReference>
<dbReference type="Gene3D" id="3.40.50.300">
    <property type="entry name" value="P-loop containing nucleotide triphosphate hydrolases"/>
    <property type="match status" value="2"/>
</dbReference>
<dbReference type="Proteomes" id="UP000197587">
    <property type="component" value="Unassembled WGS sequence"/>
</dbReference>
<dbReference type="Pfam" id="PF02384">
    <property type="entry name" value="N6_Mtase"/>
    <property type="match status" value="1"/>
</dbReference>
<evidence type="ECO:0000256" key="2">
    <source>
        <dbReference type="SAM" id="Coils"/>
    </source>
</evidence>
<protein>
    <submittedName>
        <fullName evidence="5">DNA methylase</fullName>
    </submittedName>
</protein>
<dbReference type="InterPro" id="IPR027417">
    <property type="entry name" value="P-loop_NTPase"/>
</dbReference>
<dbReference type="PANTHER" id="PTHR41313">
    <property type="entry name" value="ADENINE-SPECIFIC METHYLTRANSFERASE"/>
    <property type="match status" value="1"/>
</dbReference>
<evidence type="ECO:0000256" key="1">
    <source>
        <dbReference type="ARBA" id="ARBA00006594"/>
    </source>
</evidence>
<keyword evidence="5" id="KW-0808">Transferase</keyword>
<proteinExistence type="inferred from homology"/>
<dbReference type="GO" id="GO:0032259">
    <property type="term" value="P:methylation"/>
    <property type="evidence" value="ECO:0007669"/>
    <property type="project" value="UniProtKB-KW"/>
</dbReference>
<gene>
    <name evidence="5" type="ORF">AP75_07265</name>
</gene>
<organism evidence="5 6">
    <name type="scientific">Kaistella haifensis DSM 19056</name>
    <dbReference type="NCBI Taxonomy" id="1450526"/>
    <lineage>
        <taxon>Bacteria</taxon>
        <taxon>Pseudomonadati</taxon>
        <taxon>Bacteroidota</taxon>
        <taxon>Flavobacteriia</taxon>
        <taxon>Flavobacteriales</taxon>
        <taxon>Weeksellaceae</taxon>
        <taxon>Chryseobacterium group</taxon>
        <taxon>Kaistella</taxon>
    </lineage>
</organism>
<evidence type="ECO:0000313" key="5">
    <source>
        <dbReference type="EMBL" id="OWK98192.1"/>
    </source>
</evidence>
<reference evidence="5 6" key="1">
    <citation type="submission" date="2017-05" db="EMBL/GenBank/DDBJ databases">
        <title>Genome of Chryseobacterium haifense.</title>
        <authorList>
            <person name="Newman J.D."/>
        </authorList>
    </citation>
    <scope>NUCLEOTIDE SEQUENCE [LARGE SCALE GENOMIC DNA]</scope>
    <source>
        <strain evidence="5 6">DSM 19056</strain>
    </source>
</reference>
<dbReference type="PROSITE" id="PS51194">
    <property type="entry name" value="HELICASE_CTER"/>
    <property type="match status" value="1"/>
</dbReference>
<dbReference type="PANTHER" id="PTHR41313:SF1">
    <property type="entry name" value="DNA METHYLASE ADENINE-SPECIFIC DOMAIN-CONTAINING PROTEIN"/>
    <property type="match status" value="1"/>
</dbReference>
<evidence type="ECO:0000256" key="3">
    <source>
        <dbReference type="SAM" id="MobiDB-lite"/>
    </source>
</evidence>
<dbReference type="GO" id="GO:0008170">
    <property type="term" value="F:N-methyltransferase activity"/>
    <property type="evidence" value="ECO:0007669"/>
    <property type="project" value="InterPro"/>
</dbReference>
<dbReference type="SMART" id="SM00490">
    <property type="entry name" value="HELICc"/>
    <property type="match status" value="1"/>
</dbReference>
<dbReference type="SUPFAM" id="SSF53335">
    <property type="entry name" value="S-adenosyl-L-methionine-dependent methyltransferases"/>
    <property type="match status" value="1"/>
</dbReference>
<dbReference type="InterPro" id="IPR001650">
    <property type="entry name" value="Helicase_C-like"/>
</dbReference>
<keyword evidence="6" id="KW-1185">Reference proteome</keyword>
<dbReference type="Gene3D" id="3.40.50.150">
    <property type="entry name" value="Vaccinia Virus protein VP39"/>
    <property type="match status" value="1"/>
</dbReference>